<accession>A0A914WTC6</accession>
<dbReference type="SUPFAM" id="SSF56601">
    <property type="entry name" value="beta-lactamase/transpeptidase-like"/>
    <property type="match status" value="1"/>
</dbReference>
<dbReference type="InterPro" id="IPR012338">
    <property type="entry name" value="Beta-lactam/transpept-like"/>
</dbReference>
<sequence length="346" mass="37789">MRAGQIPALTFALSRNEQLKRAVAFGYANPFTKEAATVATKFRIGSVSKVITAAATFSLIDQGLLSLNATVFGPGSILGTEYGTKPYSEKLLKVRLVNLLEHSSGGWGAQTTGDTLFMYEGYNQSAFIGIEIDKYGPVVEPGTIFDYANFGYYLLGVIISKVTGKPYDQYVKEKFWRPAGIAEDRVGIEKRWFSERQPNEAVFFPDASQSTTDSYDLIDPGRVASAGGWIVSPSDMLRVARLFNGFNATKDVLTSASVAEMCRPSKASGEAYCRGIAVGTDFLGVWHSGYYPGGSAMYQRQNNGIELMYMHNKGPDASTATELIGGLGRMFIDLTPNWPQHDLFST</sequence>
<dbReference type="PANTHER" id="PTHR46825:SF13">
    <property type="entry name" value="BETA-LACTAMASE-RELATED DOMAIN-CONTAINING PROTEIN"/>
    <property type="match status" value="1"/>
</dbReference>
<dbReference type="WBParaSite" id="PSAMB.scaffold4797size13502.g25218.t1">
    <property type="protein sequence ID" value="PSAMB.scaffold4797size13502.g25218.t1"/>
    <property type="gene ID" value="PSAMB.scaffold4797size13502.g25218"/>
</dbReference>
<protein>
    <submittedName>
        <fullName evidence="3">Beta-lactamase-related domain-containing protein</fullName>
    </submittedName>
</protein>
<keyword evidence="2" id="KW-1185">Reference proteome</keyword>
<reference evidence="3" key="1">
    <citation type="submission" date="2022-11" db="UniProtKB">
        <authorList>
            <consortium name="WormBaseParasite"/>
        </authorList>
    </citation>
    <scope>IDENTIFICATION</scope>
</reference>
<feature type="domain" description="Beta-lactamase-related" evidence="1">
    <location>
        <begin position="2"/>
        <end position="318"/>
    </location>
</feature>
<dbReference type="InterPro" id="IPR001466">
    <property type="entry name" value="Beta-lactam-related"/>
</dbReference>
<dbReference type="Gene3D" id="3.40.710.10">
    <property type="entry name" value="DD-peptidase/beta-lactamase superfamily"/>
    <property type="match status" value="1"/>
</dbReference>
<evidence type="ECO:0000313" key="2">
    <source>
        <dbReference type="Proteomes" id="UP000887566"/>
    </source>
</evidence>
<proteinExistence type="predicted"/>
<evidence type="ECO:0000259" key="1">
    <source>
        <dbReference type="Pfam" id="PF00144"/>
    </source>
</evidence>
<name>A0A914WTC6_9BILA</name>
<dbReference type="Pfam" id="PF00144">
    <property type="entry name" value="Beta-lactamase"/>
    <property type="match status" value="1"/>
</dbReference>
<dbReference type="Proteomes" id="UP000887566">
    <property type="component" value="Unplaced"/>
</dbReference>
<evidence type="ECO:0000313" key="3">
    <source>
        <dbReference type="WBParaSite" id="PSAMB.scaffold4797size13502.g25218.t1"/>
    </source>
</evidence>
<dbReference type="InterPro" id="IPR050491">
    <property type="entry name" value="AmpC-like"/>
</dbReference>
<dbReference type="AlphaFoldDB" id="A0A914WTC6"/>
<organism evidence="2 3">
    <name type="scientific">Plectus sambesii</name>
    <dbReference type="NCBI Taxonomy" id="2011161"/>
    <lineage>
        <taxon>Eukaryota</taxon>
        <taxon>Metazoa</taxon>
        <taxon>Ecdysozoa</taxon>
        <taxon>Nematoda</taxon>
        <taxon>Chromadorea</taxon>
        <taxon>Plectida</taxon>
        <taxon>Plectina</taxon>
        <taxon>Plectoidea</taxon>
        <taxon>Plectidae</taxon>
        <taxon>Plectus</taxon>
    </lineage>
</organism>
<dbReference type="PANTHER" id="PTHR46825">
    <property type="entry name" value="D-ALANYL-D-ALANINE-CARBOXYPEPTIDASE/ENDOPEPTIDASE AMPH"/>
    <property type="match status" value="1"/>
</dbReference>